<sequence>MFFHETRQAFCTVHSLAASFPLGLANMASKLKRGSTVTLDTKSVISQLSIISFGGQKSFISFLFFSGVLYNKNTQCDFRHSELSFHLTLFQLLEAKMSQERHAAQIGV</sequence>
<accession>A0A974DRN2</accession>
<dbReference type="Proteomes" id="UP000694892">
    <property type="component" value="Chromosome 2L"/>
</dbReference>
<evidence type="ECO:0000313" key="2">
    <source>
        <dbReference type="Proteomes" id="UP000694892"/>
    </source>
</evidence>
<proteinExistence type="predicted"/>
<dbReference type="EMBL" id="CM004468">
    <property type="protein sequence ID" value="OCT95487.1"/>
    <property type="molecule type" value="Genomic_DNA"/>
</dbReference>
<reference evidence="2" key="1">
    <citation type="journal article" date="2016" name="Nature">
        <title>Genome evolution in the allotetraploid frog Xenopus laevis.</title>
        <authorList>
            <person name="Session A.M."/>
            <person name="Uno Y."/>
            <person name="Kwon T."/>
            <person name="Chapman J.A."/>
            <person name="Toyoda A."/>
            <person name="Takahashi S."/>
            <person name="Fukui A."/>
            <person name="Hikosaka A."/>
            <person name="Suzuki A."/>
            <person name="Kondo M."/>
            <person name="van Heeringen S.J."/>
            <person name="Quigley I."/>
            <person name="Heinz S."/>
            <person name="Ogino H."/>
            <person name="Ochi H."/>
            <person name="Hellsten U."/>
            <person name="Lyons J.B."/>
            <person name="Simakov O."/>
            <person name="Putnam N."/>
            <person name="Stites J."/>
            <person name="Kuroki Y."/>
            <person name="Tanaka T."/>
            <person name="Michiue T."/>
            <person name="Watanabe M."/>
            <person name="Bogdanovic O."/>
            <person name="Lister R."/>
            <person name="Georgiou G."/>
            <person name="Paranjpe S.S."/>
            <person name="van Kruijsbergen I."/>
            <person name="Shu S."/>
            <person name="Carlson J."/>
            <person name="Kinoshita T."/>
            <person name="Ohta Y."/>
            <person name="Mawaribuchi S."/>
            <person name="Jenkins J."/>
            <person name="Grimwood J."/>
            <person name="Schmutz J."/>
            <person name="Mitros T."/>
            <person name="Mozaffari S.V."/>
            <person name="Suzuki Y."/>
            <person name="Haramoto Y."/>
            <person name="Yamamoto T.S."/>
            <person name="Takagi C."/>
            <person name="Heald R."/>
            <person name="Miller K."/>
            <person name="Haudenschild C."/>
            <person name="Kitzman J."/>
            <person name="Nakayama T."/>
            <person name="Izutsu Y."/>
            <person name="Robert J."/>
            <person name="Fortriede J."/>
            <person name="Burns K."/>
            <person name="Lotay V."/>
            <person name="Karimi K."/>
            <person name="Yasuoka Y."/>
            <person name="Dichmann D.S."/>
            <person name="Flajnik M.F."/>
            <person name="Houston D.W."/>
            <person name="Shendure J."/>
            <person name="DuPasquier L."/>
            <person name="Vize P.D."/>
            <person name="Zorn A.M."/>
            <person name="Ito M."/>
            <person name="Marcotte E.M."/>
            <person name="Wallingford J.B."/>
            <person name="Ito Y."/>
            <person name="Asashima M."/>
            <person name="Ueno N."/>
            <person name="Matsuda Y."/>
            <person name="Veenstra G.J."/>
            <person name="Fujiyama A."/>
            <person name="Harland R.M."/>
            <person name="Taira M."/>
            <person name="Rokhsar D.S."/>
        </authorList>
    </citation>
    <scope>NUCLEOTIDE SEQUENCE [LARGE SCALE GENOMIC DNA]</scope>
    <source>
        <strain evidence="2">J</strain>
    </source>
</reference>
<dbReference type="AlphaFoldDB" id="A0A974DRN2"/>
<evidence type="ECO:0000313" key="1">
    <source>
        <dbReference type="EMBL" id="OCT95487.1"/>
    </source>
</evidence>
<organism evidence="1 2">
    <name type="scientific">Xenopus laevis</name>
    <name type="common">African clawed frog</name>
    <dbReference type="NCBI Taxonomy" id="8355"/>
    <lineage>
        <taxon>Eukaryota</taxon>
        <taxon>Metazoa</taxon>
        <taxon>Chordata</taxon>
        <taxon>Craniata</taxon>
        <taxon>Vertebrata</taxon>
        <taxon>Euteleostomi</taxon>
        <taxon>Amphibia</taxon>
        <taxon>Batrachia</taxon>
        <taxon>Anura</taxon>
        <taxon>Pipoidea</taxon>
        <taxon>Pipidae</taxon>
        <taxon>Xenopodinae</taxon>
        <taxon>Xenopus</taxon>
        <taxon>Xenopus</taxon>
    </lineage>
</organism>
<gene>
    <name evidence="1" type="ORF">XELAEV_18013173mg</name>
</gene>
<name>A0A974DRN2_XENLA</name>
<protein>
    <submittedName>
        <fullName evidence="1">Uncharacterized protein</fullName>
    </submittedName>
</protein>